<sequence>MRYAAREGAASVQGLSFRIQVRNTGDETITLSDVTIRYWFTDDGATSMFVGACDFTPIPGGCASVTRTFGDASAAEADRYLELGFTSAAGTLAPGATSGEVQIRVYSERYESMMQTNDYSFDATLTALTPWEQVTAYSDGVLAWGEEP</sequence>
<dbReference type="SMART" id="SM01067">
    <property type="entry name" value="CBM_3"/>
    <property type="match status" value="1"/>
</dbReference>
<feature type="domain" description="CBM3" evidence="1">
    <location>
        <begin position="1"/>
        <end position="148"/>
    </location>
</feature>
<dbReference type="AlphaFoldDB" id="A0A150RJ18"/>
<dbReference type="InterPro" id="IPR001956">
    <property type="entry name" value="CBM3"/>
</dbReference>
<dbReference type="Gene3D" id="2.60.40.710">
    <property type="entry name" value="Endoglucanase-like"/>
    <property type="match status" value="1"/>
</dbReference>
<gene>
    <name evidence="2" type="ORF">BE17_24150</name>
</gene>
<protein>
    <recommendedName>
        <fullName evidence="1">CBM3 domain-containing protein</fullName>
    </recommendedName>
</protein>
<dbReference type="SUPFAM" id="SSF49384">
    <property type="entry name" value="Carbohydrate-binding domain"/>
    <property type="match status" value="1"/>
</dbReference>
<evidence type="ECO:0000313" key="2">
    <source>
        <dbReference type="EMBL" id="KYF79718.1"/>
    </source>
</evidence>
<dbReference type="EMBL" id="JEMB01002613">
    <property type="protein sequence ID" value="KYF79718.1"/>
    <property type="molecule type" value="Genomic_DNA"/>
</dbReference>
<dbReference type="GO" id="GO:0005975">
    <property type="term" value="P:carbohydrate metabolic process"/>
    <property type="evidence" value="ECO:0007669"/>
    <property type="project" value="InterPro"/>
</dbReference>
<dbReference type="InterPro" id="IPR036966">
    <property type="entry name" value="CBM3_sf"/>
</dbReference>
<dbReference type="GO" id="GO:0030248">
    <property type="term" value="F:cellulose binding"/>
    <property type="evidence" value="ECO:0007669"/>
    <property type="project" value="InterPro"/>
</dbReference>
<organism evidence="2 3">
    <name type="scientific">Sorangium cellulosum</name>
    <name type="common">Polyangium cellulosum</name>
    <dbReference type="NCBI Taxonomy" id="56"/>
    <lineage>
        <taxon>Bacteria</taxon>
        <taxon>Pseudomonadati</taxon>
        <taxon>Myxococcota</taxon>
        <taxon>Polyangia</taxon>
        <taxon>Polyangiales</taxon>
        <taxon>Polyangiaceae</taxon>
        <taxon>Sorangium</taxon>
    </lineage>
</organism>
<comment type="caution">
    <text evidence="2">The sequence shown here is derived from an EMBL/GenBank/DDBJ whole genome shotgun (WGS) entry which is preliminary data.</text>
</comment>
<dbReference type="Proteomes" id="UP000075635">
    <property type="component" value="Unassembled WGS sequence"/>
</dbReference>
<proteinExistence type="predicted"/>
<reference evidence="2 3" key="1">
    <citation type="submission" date="2014-02" db="EMBL/GenBank/DDBJ databases">
        <title>The small core and large imbalanced accessory genome model reveals a collaborative survival strategy of Sorangium cellulosum strains in nature.</title>
        <authorList>
            <person name="Han K."/>
            <person name="Peng R."/>
            <person name="Blom J."/>
            <person name="Li Y.-Z."/>
        </authorList>
    </citation>
    <scope>NUCLEOTIDE SEQUENCE [LARGE SCALE GENOMIC DNA]</scope>
    <source>
        <strain evidence="2 3">So0011-07</strain>
    </source>
</reference>
<dbReference type="Pfam" id="PF00942">
    <property type="entry name" value="CBM_3"/>
    <property type="match status" value="1"/>
</dbReference>
<name>A0A150RJ18_SORCE</name>
<dbReference type="InterPro" id="IPR008965">
    <property type="entry name" value="CBM2/CBM3_carb-bd_dom_sf"/>
</dbReference>
<evidence type="ECO:0000313" key="3">
    <source>
        <dbReference type="Proteomes" id="UP000075635"/>
    </source>
</evidence>
<dbReference type="PROSITE" id="PS51172">
    <property type="entry name" value="CBM3"/>
    <property type="match status" value="1"/>
</dbReference>
<evidence type="ECO:0000259" key="1">
    <source>
        <dbReference type="PROSITE" id="PS51172"/>
    </source>
</evidence>
<accession>A0A150RJ18</accession>